<organism evidence="1 2">
    <name type="scientific">Paenibacillus odorifer</name>
    <dbReference type="NCBI Taxonomy" id="189426"/>
    <lineage>
        <taxon>Bacteria</taxon>
        <taxon>Bacillati</taxon>
        <taxon>Bacillota</taxon>
        <taxon>Bacilli</taxon>
        <taxon>Bacillales</taxon>
        <taxon>Paenibacillaceae</taxon>
        <taxon>Paenibacillus</taxon>
    </lineage>
</organism>
<dbReference type="Proteomes" id="UP000187439">
    <property type="component" value="Unassembled WGS sequence"/>
</dbReference>
<evidence type="ECO:0000313" key="2">
    <source>
        <dbReference type="Proteomes" id="UP000187439"/>
    </source>
</evidence>
<protein>
    <recommendedName>
        <fullName evidence="3">RNA methyltransferase</fullName>
    </recommendedName>
</protein>
<evidence type="ECO:0008006" key="3">
    <source>
        <dbReference type="Google" id="ProtNLM"/>
    </source>
</evidence>
<sequence length="69" mass="8282">MATYKQIQEYVKQKHGYIPKTCWIAHMKELSGLHPKMSPRRYSPNARVHPCPIEKQDDIKESFQYFKMI</sequence>
<dbReference type="OrthoDB" id="6710127at2"/>
<reference evidence="1 2" key="1">
    <citation type="submission" date="2016-10" db="EMBL/GenBank/DDBJ databases">
        <title>Paenibacillus species isolates.</title>
        <authorList>
            <person name="Beno S.M."/>
        </authorList>
    </citation>
    <scope>NUCLEOTIDE SEQUENCE [LARGE SCALE GENOMIC DNA]</scope>
    <source>
        <strain evidence="1 2">FSL H7-0710</strain>
    </source>
</reference>
<proteinExistence type="predicted"/>
<dbReference type="RefSeq" id="WP_076118155.1">
    <property type="nucleotide sequence ID" value="NZ_MPTC01000004.1"/>
</dbReference>
<dbReference type="EMBL" id="MPTC01000004">
    <property type="protein sequence ID" value="OMD42662.1"/>
    <property type="molecule type" value="Genomic_DNA"/>
</dbReference>
<accession>A0A1R0Y5U0</accession>
<name>A0A1R0Y5U0_9BACL</name>
<dbReference type="AlphaFoldDB" id="A0A1R0Y5U0"/>
<comment type="caution">
    <text evidence="1">The sequence shown here is derived from an EMBL/GenBank/DDBJ whole genome shotgun (WGS) entry which is preliminary data.</text>
</comment>
<gene>
    <name evidence="1" type="ORF">BSK52_07630</name>
</gene>
<evidence type="ECO:0000313" key="1">
    <source>
        <dbReference type="EMBL" id="OMD42662.1"/>
    </source>
</evidence>